<dbReference type="Pfam" id="PF05521">
    <property type="entry name" value="Phage_HCP"/>
    <property type="match status" value="1"/>
</dbReference>
<proteinExistence type="predicted"/>
<gene>
    <name evidence="1" type="ORF">SAMN05192529_13123</name>
</gene>
<keyword evidence="2" id="KW-1185">Reference proteome</keyword>
<sequence length="110" mass="13136">MTIAELSQVIEVYRRETITNEDGETETAETLQFQTYAKVKLMSEYEKFQQGINTDTVVYKIWYRYLAERMIKKNDIIKWNGQEYLARSFSKETEIKLKRWFTNSMALQAA</sequence>
<evidence type="ECO:0000313" key="2">
    <source>
        <dbReference type="Proteomes" id="UP000199041"/>
    </source>
</evidence>
<dbReference type="RefSeq" id="WP_091401018.1">
    <property type="nucleotide sequence ID" value="NZ_FNQY01000031.1"/>
</dbReference>
<protein>
    <submittedName>
        <fullName evidence="1">Phage head-tail joining protein</fullName>
    </submittedName>
</protein>
<accession>A0A1H4CFA8</accession>
<name>A0A1H4CFA8_9BACT</name>
<dbReference type="InterPro" id="IPR038666">
    <property type="entry name" value="SSP1_head-tail_sf"/>
</dbReference>
<reference evidence="1 2" key="1">
    <citation type="submission" date="2016-10" db="EMBL/GenBank/DDBJ databases">
        <authorList>
            <person name="de Groot N.N."/>
        </authorList>
    </citation>
    <scope>NUCLEOTIDE SEQUENCE [LARGE SCALE GENOMIC DNA]</scope>
    <source>
        <strain evidence="1 2">Vu-144</strain>
    </source>
</reference>
<dbReference type="AlphaFoldDB" id="A0A1H4CFA8"/>
<dbReference type="InterPro" id="IPR008767">
    <property type="entry name" value="Phage_SPP1_head-tail_adaptor"/>
</dbReference>
<dbReference type="Proteomes" id="UP000199041">
    <property type="component" value="Unassembled WGS sequence"/>
</dbReference>
<evidence type="ECO:0000313" key="1">
    <source>
        <dbReference type="EMBL" id="SEA59067.1"/>
    </source>
</evidence>
<dbReference type="Gene3D" id="2.40.10.270">
    <property type="entry name" value="Bacteriophage SPP1 head-tail adaptor protein"/>
    <property type="match status" value="1"/>
</dbReference>
<dbReference type="EMBL" id="FNQY01000031">
    <property type="protein sequence ID" value="SEA59067.1"/>
    <property type="molecule type" value="Genomic_DNA"/>
</dbReference>
<organism evidence="1 2">
    <name type="scientific">Arachidicoccus rhizosphaerae</name>
    <dbReference type="NCBI Taxonomy" id="551991"/>
    <lineage>
        <taxon>Bacteria</taxon>
        <taxon>Pseudomonadati</taxon>
        <taxon>Bacteroidota</taxon>
        <taxon>Chitinophagia</taxon>
        <taxon>Chitinophagales</taxon>
        <taxon>Chitinophagaceae</taxon>
        <taxon>Arachidicoccus</taxon>
    </lineage>
</organism>
<dbReference type="STRING" id="551991.SAMN05192529_13123"/>